<organism evidence="2 3">
    <name type="scientific">Streptomyces niveus</name>
    <name type="common">Streptomyces spheroides</name>
    <dbReference type="NCBI Taxonomy" id="193462"/>
    <lineage>
        <taxon>Bacteria</taxon>
        <taxon>Bacillati</taxon>
        <taxon>Actinomycetota</taxon>
        <taxon>Actinomycetes</taxon>
        <taxon>Kitasatosporales</taxon>
        <taxon>Streptomycetaceae</taxon>
        <taxon>Streptomyces</taxon>
    </lineage>
</organism>
<feature type="compositionally biased region" description="Gly residues" evidence="1">
    <location>
        <begin position="211"/>
        <end position="224"/>
    </location>
</feature>
<feature type="compositionally biased region" description="Basic and acidic residues" evidence="1">
    <location>
        <begin position="180"/>
        <end position="197"/>
    </location>
</feature>
<protein>
    <recommendedName>
        <fullName evidence="4">TIGR04222 domain-containing membrane protein</fullName>
    </recommendedName>
</protein>
<proteinExistence type="predicted"/>
<evidence type="ECO:0000313" key="3">
    <source>
        <dbReference type="Proteomes" id="UP000189677"/>
    </source>
</evidence>
<dbReference type="RefSeq" id="WP_078076242.1">
    <property type="nucleotide sequence ID" value="NZ_CP018047.1"/>
</dbReference>
<dbReference type="AlphaFoldDB" id="A0A1U9QVJ4"/>
<dbReference type="InterPro" id="IPR026467">
    <property type="entry name" value="Ser/Gly_Cys_C_dom"/>
</dbReference>
<dbReference type="NCBIfam" id="TIGR04222">
    <property type="entry name" value="near_uncomplex"/>
    <property type="match status" value="1"/>
</dbReference>
<evidence type="ECO:0000313" key="2">
    <source>
        <dbReference type="EMBL" id="AQU67675.1"/>
    </source>
</evidence>
<gene>
    <name evidence="2" type="ORF">BBN63_16910</name>
</gene>
<evidence type="ECO:0000256" key="1">
    <source>
        <dbReference type="SAM" id="MobiDB-lite"/>
    </source>
</evidence>
<dbReference type="Proteomes" id="UP000189677">
    <property type="component" value="Chromosome"/>
</dbReference>
<feature type="region of interest" description="Disordered" evidence="1">
    <location>
        <begin position="180"/>
        <end position="224"/>
    </location>
</feature>
<sequence length="224" mass="23315">MRTTIRRHVSAAERRLEAYEVAYLAGGPQRVLETALFALRDRGAVTVVGPRVRAVDDADGIAEHPAGHPARHPVERAVLASCPRGRSLAVVAKAVRGGPEVAEIRQGLVALGLLTRARHRLTQAGRTQLEAARNEGTLPAYVFDGPAAHGDRRLRRVVAGTAVPAGLGRSLIRMGRAADPDHDHEYAHGSEDGRDPDSASGSHSSPEPGGFSCGSGGGGGGGSD</sequence>
<name>A0A1U9QVJ4_STRNV</name>
<reference evidence="2 3" key="1">
    <citation type="submission" date="2016-11" db="EMBL/GenBank/DDBJ databases">
        <title>Complete genome sequence of Streptomyces niveus SCSIO 3406.</title>
        <authorList>
            <person name="Zhu Q."/>
            <person name="Cheng W."/>
            <person name="Song Y."/>
            <person name="Li Q."/>
            <person name="Ju J."/>
        </authorList>
    </citation>
    <scope>NUCLEOTIDE SEQUENCE [LARGE SCALE GENOMIC DNA]</scope>
    <source>
        <strain evidence="2 3">SCSIO 3406</strain>
    </source>
</reference>
<keyword evidence="3" id="KW-1185">Reference proteome</keyword>
<evidence type="ECO:0008006" key="4">
    <source>
        <dbReference type="Google" id="ProtNLM"/>
    </source>
</evidence>
<dbReference type="EMBL" id="CP018047">
    <property type="protein sequence ID" value="AQU67675.1"/>
    <property type="molecule type" value="Genomic_DNA"/>
</dbReference>
<accession>A0A1U9QVJ4</accession>
<dbReference type="KEGG" id="snw:BBN63_16910"/>